<feature type="compositionally biased region" description="Low complexity" evidence="4">
    <location>
        <begin position="630"/>
        <end position="640"/>
    </location>
</feature>
<feature type="domain" description="K Homology" evidence="5">
    <location>
        <begin position="136"/>
        <end position="198"/>
    </location>
</feature>
<keyword evidence="2 3" id="KW-0694">RNA-binding</keyword>
<dbReference type="Gene3D" id="3.30.310.210">
    <property type="match status" value="1"/>
</dbReference>
<dbReference type="CDD" id="cd00105">
    <property type="entry name" value="KH-I"/>
    <property type="match status" value="1"/>
</dbReference>
<dbReference type="InterPro" id="IPR004088">
    <property type="entry name" value="KH_dom_type_1"/>
</dbReference>
<feature type="domain" description="K Homology" evidence="5">
    <location>
        <begin position="1195"/>
        <end position="1263"/>
    </location>
</feature>
<dbReference type="PANTHER" id="PTHR10288">
    <property type="entry name" value="KH DOMAIN CONTAINING RNA BINDING PROTEIN"/>
    <property type="match status" value="1"/>
</dbReference>
<feature type="domain" description="K Homology" evidence="5">
    <location>
        <begin position="279"/>
        <end position="350"/>
    </location>
</feature>
<keyword evidence="1" id="KW-0677">Repeat</keyword>
<dbReference type="OrthoDB" id="10027144at2759"/>
<feature type="region of interest" description="Disordered" evidence="4">
    <location>
        <begin position="1127"/>
        <end position="1151"/>
    </location>
</feature>
<dbReference type="Proteomes" id="UP001140217">
    <property type="component" value="Unassembled WGS sequence"/>
</dbReference>
<evidence type="ECO:0000256" key="2">
    <source>
        <dbReference type="ARBA" id="ARBA00022884"/>
    </source>
</evidence>
<feature type="domain" description="K Homology" evidence="5">
    <location>
        <begin position="777"/>
        <end position="859"/>
    </location>
</feature>
<dbReference type="InterPro" id="IPR004087">
    <property type="entry name" value="KH_dom"/>
</dbReference>
<evidence type="ECO:0000256" key="1">
    <source>
        <dbReference type="ARBA" id="ARBA00022737"/>
    </source>
</evidence>
<feature type="domain" description="K Homology" evidence="5">
    <location>
        <begin position="1093"/>
        <end position="1189"/>
    </location>
</feature>
<dbReference type="SMART" id="SM00322">
    <property type="entry name" value="KH"/>
    <property type="match status" value="11"/>
</dbReference>
<sequence>MPEDLSPAAQFAAAAAAEAAASVAAVSVSGEAEAVADGALKHSGGEQAALSAAAALFESAADSAVGSDAESSSGRHARGKGGAIDLADTELFPSLGSAAKGSGGAAHTATAHTATAHTAASGKQQQQQQQQQQQRMTQVVDLPMTEGAVGETVRRIMEQTRAHIEVSHNRVGRMSTYLISGRREAVERAQRAVCAELAPQVTQVIQVPAAARGLVGGRAAAAVQEQTRTRVAVGRAATALRVGDGGGTFDVVDVHVTGDAAGVAAAVARLDAAADRATARRGERVGDVPREAHALLVGRGGETLRRLRAAHPQAQIHVPGPLSRDGAISVVGESRAACAACAAAVREAAAALLRAAHVTRVAVPKRQHQFVVGAGGRGLAEIAAATGCGVDVPAPGSADEHVTVRGPDAAACAAAAALVAARARATAVDAIDPADAHAAYARPGLYAARVLAYLADRGRLRRIEADHGVALRVPPPAQLHAALARGAGPRISVDITAADARAVAAARAALAALFAAFPPFHFNGIDVCPAVHAALAGPDGANVARLQAARSVYALLPPPGLAAVLVVYEGFSPDVARLPDAAAREAAVRALLRATLDELRAAAAAATDVWTGAVPPAVQRALDPRDPLLAGPAMRRGAAPDPDPDPESAAPSRYTAAALPPLAPGDVELRGLRPDVQRVAAELRRRADAAARLARRRAFSDRLPVPRHAVPHLAGRAGDAIRRAHDVTLEVEVEAVPSASAAAAPASASAHARLQGPRDAVAAAAAAVRALLDQLEDQTAETISVPAAIHPLLIGPAGRYARRLEEKYATRIRFAGSRRADSAPAADDGDAPLAPDQILIRGGRKGVAAAKAELLDLAAYELEHRHTLRFAVAAAAVPRIVGKAGARIAEIKAATGARIDLAEHDHHGPADVTTTVDVTVVGTRAAAEAARDAVQAIAAELDAQAEAVLDVPARHHRFLIGPGGARVRDLIRHAGGDPASCRVHFPRAAEPADWVRVKGDRAVVAALADRIAALVADRERMVTVPVPVPAAQHAFVIGRGGARLKDLQARYSVEIAVRRPAKKDAEDPDAVLVTGLPDDCAAAAAALRALVRDEATVTVPLALHRRLGGRGGSLWRRLRSELDVHADAARVDPAPPAAASEDHRPAEDAPDVVFRDPAAALAGLTADWVLRGEKPKLAQALALVDREIQAAAADAVAEARLRINPRLHRRIIGKQGATVIKIRDATACEITVPKRDSGSEWVVVSGPRSAIDLAIDLVNQAVEEHD</sequence>
<evidence type="ECO:0000259" key="5">
    <source>
        <dbReference type="SMART" id="SM00322"/>
    </source>
</evidence>
<feature type="domain" description="K Homology" evidence="5">
    <location>
        <begin position="199"/>
        <end position="275"/>
    </location>
</feature>
<keyword evidence="7" id="KW-1185">Reference proteome</keyword>
<feature type="domain" description="K Homology" evidence="5">
    <location>
        <begin position="697"/>
        <end position="773"/>
    </location>
</feature>
<feature type="compositionally biased region" description="Low complexity" evidence="4">
    <location>
        <begin position="98"/>
        <end position="134"/>
    </location>
</feature>
<evidence type="ECO:0000256" key="4">
    <source>
        <dbReference type="SAM" id="MobiDB-lite"/>
    </source>
</evidence>
<gene>
    <name evidence="6" type="ORF">H4R18_005849</name>
</gene>
<dbReference type="Pfam" id="PF00013">
    <property type="entry name" value="KH_1"/>
    <property type="match status" value="6"/>
</dbReference>
<dbReference type="GO" id="GO:0003723">
    <property type="term" value="F:RNA binding"/>
    <property type="evidence" value="ECO:0007669"/>
    <property type="project" value="UniProtKB-UniRule"/>
</dbReference>
<dbReference type="EMBL" id="JANBUL010000395">
    <property type="protein sequence ID" value="KAJ2776102.1"/>
    <property type="molecule type" value="Genomic_DNA"/>
</dbReference>
<dbReference type="CDD" id="cd22408">
    <property type="entry name" value="KH-I_Vigilin_rpt4"/>
    <property type="match status" value="1"/>
</dbReference>
<feature type="region of interest" description="Disordered" evidence="4">
    <location>
        <begin position="623"/>
        <end position="652"/>
    </location>
</feature>
<proteinExistence type="predicted"/>
<feature type="region of interest" description="Disordered" evidence="4">
    <location>
        <begin position="98"/>
        <end position="138"/>
    </location>
</feature>
<feature type="domain" description="K Homology" evidence="5">
    <location>
        <begin position="864"/>
        <end position="939"/>
    </location>
</feature>
<evidence type="ECO:0000256" key="3">
    <source>
        <dbReference type="PROSITE-ProRule" id="PRU00117"/>
    </source>
</evidence>
<dbReference type="AlphaFoldDB" id="A0A9W8H0M8"/>
<accession>A0A9W8H0M8</accession>
<evidence type="ECO:0000313" key="7">
    <source>
        <dbReference type="Proteomes" id="UP001140217"/>
    </source>
</evidence>
<dbReference type="SUPFAM" id="SSF54791">
    <property type="entry name" value="Eukaryotic type KH-domain (KH-domain type I)"/>
    <property type="match status" value="7"/>
</dbReference>
<feature type="domain" description="K Homology" evidence="5">
    <location>
        <begin position="943"/>
        <end position="1016"/>
    </location>
</feature>
<dbReference type="Gene3D" id="3.30.1370.10">
    <property type="entry name" value="K Homology domain, type 1"/>
    <property type="match status" value="7"/>
</dbReference>
<feature type="domain" description="K Homology" evidence="5">
    <location>
        <begin position="1020"/>
        <end position="1092"/>
    </location>
</feature>
<name>A0A9W8H0M8_9FUNG</name>
<dbReference type="InterPro" id="IPR057778">
    <property type="entry name" value="KH_Vigilin_N"/>
</dbReference>
<dbReference type="InterPro" id="IPR036612">
    <property type="entry name" value="KH_dom_type_1_sf"/>
</dbReference>
<feature type="domain" description="K Homology" evidence="5">
    <location>
        <begin position="355"/>
        <end position="424"/>
    </location>
</feature>
<protein>
    <recommendedName>
        <fullName evidence="5">K Homology domain-containing protein</fullName>
    </recommendedName>
</protein>
<organism evidence="6 7">
    <name type="scientific">Coemansia javaensis</name>
    <dbReference type="NCBI Taxonomy" id="2761396"/>
    <lineage>
        <taxon>Eukaryota</taxon>
        <taxon>Fungi</taxon>
        <taxon>Fungi incertae sedis</taxon>
        <taxon>Zoopagomycota</taxon>
        <taxon>Kickxellomycotina</taxon>
        <taxon>Kickxellomycetes</taxon>
        <taxon>Kickxellales</taxon>
        <taxon>Kickxellaceae</taxon>
        <taxon>Coemansia</taxon>
    </lineage>
</organism>
<reference evidence="6" key="1">
    <citation type="submission" date="2022-07" db="EMBL/GenBank/DDBJ databases">
        <title>Phylogenomic reconstructions and comparative analyses of Kickxellomycotina fungi.</title>
        <authorList>
            <person name="Reynolds N.K."/>
            <person name="Stajich J.E."/>
            <person name="Barry K."/>
            <person name="Grigoriev I.V."/>
            <person name="Crous P."/>
            <person name="Smith M.E."/>
        </authorList>
    </citation>
    <scope>NUCLEOTIDE SEQUENCE</scope>
    <source>
        <strain evidence="6">NBRC 105414</strain>
    </source>
</reference>
<evidence type="ECO:0000313" key="6">
    <source>
        <dbReference type="EMBL" id="KAJ2776102.1"/>
    </source>
</evidence>
<comment type="caution">
    <text evidence="6">The sequence shown here is derived from an EMBL/GenBank/DDBJ whole genome shotgun (WGS) entry which is preliminary data.</text>
</comment>
<dbReference type="PROSITE" id="PS50084">
    <property type="entry name" value="KH_TYPE_1"/>
    <property type="match status" value="9"/>
</dbReference>
<dbReference type="Pfam" id="PF24668">
    <property type="entry name" value="KH_Vigilin"/>
    <property type="match status" value="1"/>
</dbReference>